<dbReference type="InterPro" id="IPR001083">
    <property type="entry name" value="Cu_fist_DNA-bd_dom"/>
</dbReference>
<name>A0A0H5C4W4_CYBJN</name>
<evidence type="ECO:0000256" key="1">
    <source>
        <dbReference type="SAM" id="MobiDB-lite"/>
    </source>
</evidence>
<evidence type="ECO:0000313" key="4">
    <source>
        <dbReference type="Proteomes" id="UP000038830"/>
    </source>
</evidence>
<proteinExistence type="predicted"/>
<feature type="domain" description="Copper-fist" evidence="2">
    <location>
        <begin position="16"/>
        <end position="61"/>
    </location>
</feature>
<dbReference type="GO" id="GO:0005634">
    <property type="term" value="C:nucleus"/>
    <property type="evidence" value="ECO:0007669"/>
    <property type="project" value="InterPro"/>
</dbReference>
<gene>
    <name evidence="3" type="ORF">BN1211_3539</name>
</gene>
<dbReference type="PROSITE" id="PS50073">
    <property type="entry name" value="COPPER_FIST_2"/>
    <property type="match status" value="1"/>
</dbReference>
<feature type="region of interest" description="Disordered" evidence="1">
    <location>
        <begin position="489"/>
        <end position="534"/>
    </location>
</feature>
<reference evidence="4" key="1">
    <citation type="journal article" date="2015" name="J. Biotechnol.">
        <title>The structure of the Cyberlindnera jadinii genome and its relation to Candida utilis analyzed by the occurrence of single nucleotide polymorphisms.</title>
        <authorList>
            <person name="Rupp O."/>
            <person name="Brinkrolf K."/>
            <person name="Buerth C."/>
            <person name="Kunigo M."/>
            <person name="Schneider J."/>
            <person name="Jaenicke S."/>
            <person name="Goesmann A."/>
            <person name="Puehler A."/>
            <person name="Jaeger K.-E."/>
            <person name="Ernst J.F."/>
        </authorList>
    </citation>
    <scope>NUCLEOTIDE SEQUENCE [LARGE SCALE GENOMIC DNA]</scope>
    <source>
        <strain evidence="4">ATCC 18201 / CBS 1600 / BCRC 20928 / JCM 3617 / NBRC 0987 / NRRL Y-1542</strain>
    </source>
</reference>
<dbReference type="InterPro" id="IPR036395">
    <property type="entry name" value="Cu_fist_DNA-bd_dom_sf"/>
</dbReference>
<protein>
    <recommendedName>
        <fullName evidence="2">Copper-fist domain-containing protein</fullName>
    </recommendedName>
</protein>
<dbReference type="GO" id="GO:0003700">
    <property type="term" value="F:DNA-binding transcription factor activity"/>
    <property type="evidence" value="ECO:0007669"/>
    <property type="project" value="InterPro"/>
</dbReference>
<feature type="compositionally biased region" description="Polar residues" evidence="1">
    <location>
        <begin position="489"/>
        <end position="511"/>
    </location>
</feature>
<dbReference type="Proteomes" id="UP000038830">
    <property type="component" value="Unassembled WGS sequence"/>
</dbReference>
<dbReference type="GO" id="GO:0003677">
    <property type="term" value="F:DNA binding"/>
    <property type="evidence" value="ECO:0007669"/>
    <property type="project" value="InterPro"/>
</dbReference>
<evidence type="ECO:0000313" key="3">
    <source>
        <dbReference type="EMBL" id="CEP23041.1"/>
    </source>
</evidence>
<feature type="compositionally biased region" description="Basic and acidic residues" evidence="1">
    <location>
        <begin position="519"/>
        <end position="534"/>
    </location>
</feature>
<feature type="region of interest" description="Disordered" evidence="1">
    <location>
        <begin position="275"/>
        <end position="297"/>
    </location>
</feature>
<dbReference type="GO" id="GO:0005507">
    <property type="term" value="F:copper ion binding"/>
    <property type="evidence" value="ECO:0007669"/>
    <property type="project" value="InterPro"/>
</dbReference>
<dbReference type="AlphaFoldDB" id="A0A0H5C4W4"/>
<organism evidence="3 4">
    <name type="scientific">Cyberlindnera jadinii (strain ATCC 18201 / CBS 1600 / BCRC 20928 / JCM 3617 / NBRC 0987 / NRRL Y-1542)</name>
    <name type="common">Torula yeast</name>
    <name type="synonym">Candida utilis</name>
    <dbReference type="NCBI Taxonomy" id="983966"/>
    <lineage>
        <taxon>Eukaryota</taxon>
        <taxon>Fungi</taxon>
        <taxon>Dikarya</taxon>
        <taxon>Ascomycota</taxon>
        <taxon>Saccharomycotina</taxon>
        <taxon>Saccharomycetes</taxon>
        <taxon>Phaffomycetales</taxon>
        <taxon>Phaffomycetaceae</taxon>
        <taxon>Cyberlindnera</taxon>
    </lineage>
</organism>
<sequence>MIASKIYLPDGKVVVVKFTCLNCLHGHRGACCSHHEKFLQTTATDNPDDMFFLVRPQGQKKNRCLAYLVLQVVPLLGPFQIDAKNTPRCPITSEFKFRCKADCCKKLGSKDLYVQGFVDLLIRHTEFNMAYVSGFDPIPLTGSVEARAAFRASHMRYFPHIYEGWTFEDMHKRDNARAGSEFITKAICEQWGFDAVAATRKQKGKTVTSFSKAIKGRTHIGSYSVVKDGYTKGSYLSEQSHIGKRMRLENVKLPPRPVRTSDLLAHDCGVVTAKDQQSSSPGIIPHEPQAPGEANEDQVENTPILPQVISSNEAFISQDTYTMELVGQAGMGIGSFLHYPIFDHQTVHPESHTLNESKNQLDLGSLDQFTYCAQGQYVCDLEDGEDVLQNGQPSESGQPVYDVMEVMDSFQNPNNGMSSDLQIPCESLGEVEALLLAADEEVDDGEKDIPMPDALTRMFKTQSIHDLDLLFGNDLENEDFAQEEFNSWLQSRESENGQSNGGFSYDSTTLDSGDAGNDTSHEGDFIRDTFNDDI</sequence>
<dbReference type="SUPFAM" id="SSF57879">
    <property type="entry name" value="Zinc domain conserved in yeast copper-regulated transcription factors"/>
    <property type="match status" value="1"/>
</dbReference>
<evidence type="ECO:0000259" key="2">
    <source>
        <dbReference type="PROSITE" id="PS50073"/>
    </source>
</evidence>
<accession>A0A0H5C4W4</accession>
<dbReference type="EMBL" id="CDQK01000004">
    <property type="protein sequence ID" value="CEP23041.1"/>
    <property type="molecule type" value="Genomic_DNA"/>
</dbReference>